<keyword evidence="7" id="KW-1133">Transmembrane helix</keyword>
<dbReference type="GO" id="GO:0016020">
    <property type="term" value="C:membrane"/>
    <property type="evidence" value="ECO:0007669"/>
    <property type="project" value="UniProtKB-SubCell"/>
</dbReference>
<dbReference type="SMART" id="SM00408">
    <property type="entry name" value="IGc2"/>
    <property type="match status" value="3"/>
</dbReference>
<dbReference type="PROSITE" id="PS50835">
    <property type="entry name" value="IG_LIKE"/>
    <property type="match status" value="3"/>
</dbReference>
<dbReference type="PANTHER" id="PTHR11475:SF58">
    <property type="entry name" value="PEROXIDASIN"/>
    <property type="match status" value="1"/>
</dbReference>
<dbReference type="InterPro" id="IPR003598">
    <property type="entry name" value="Ig_sub2"/>
</dbReference>
<dbReference type="InterPro" id="IPR007110">
    <property type="entry name" value="Ig-like_dom"/>
</dbReference>
<evidence type="ECO:0000256" key="2">
    <source>
        <dbReference type="ARBA" id="ARBA00022559"/>
    </source>
</evidence>
<dbReference type="SMART" id="SM00082">
    <property type="entry name" value="LRRCT"/>
    <property type="match status" value="1"/>
</dbReference>
<dbReference type="InterPro" id="IPR000483">
    <property type="entry name" value="Cys-rich_flank_reg_C"/>
</dbReference>
<dbReference type="InterPro" id="IPR019791">
    <property type="entry name" value="Haem_peroxidase_animal"/>
</dbReference>
<dbReference type="InterPro" id="IPR036179">
    <property type="entry name" value="Ig-like_dom_sf"/>
</dbReference>
<dbReference type="SUPFAM" id="SSF52058">
    <property type="entry name" value="L domain-like"/>
    <property type="match status" value="1"/>
</dbReference>
<dbReference type="PROSITE" id="PS51450">
    <property type="entry name" value="LRR"/>
    <property type="match status" value="2"/>
</dbReference>
<keyword evidence="6" id="KW-0677">Repeat</keyword>
<keyword evidence="2" id="KW-0560">Oxidoreductase</keyword>
<evidence type="ECO:0000256" key="12">
    <source>
        <dbReference type="SAM" id="Coils"/>
    </source>
</evidence>
<sequence>MIVPSPRTIVLLLCGCLSGLLLQAPDNVEAQFVRSRLFCPAKCTCLVEDTVRCVFQRLAIVPSVPADTSVLDLRFNNLTVLRSSDFSHLKHLHTLLLNDNQIEHLPGHVFSGATNLRFLYLYNNRLRSLDPRAFSNLLQLEQLYLQSNGLKIIEPATFGDLSQLRTLFLQDNRIERVAATAFRNVASIARLRLEGNALVCDCELLWLLEKAKDGSEVSAECREPRHLRGRKLSDATPADFQCKKRPVIMEEPEDVQVTPGDRAVFRCRAVGDPQPRVKWMRDSNELAIDGYRYNQQADGSLIVSEVDESDSGHYYECLASNDMGQARSRRARALVINVALPTPRIVEAPASQTVLIGSDAQLVCRVDGPSARTLVEWFFSNGTRVQASSRVRLESNGSVLKILGVQATDAARYVCRARNGHGLAETSADLRVVDSSLNSSEPSSPPVLLVEPQDMEVELGSMIELACRATGKPQPTITWRRDGTIVQGNGVRLSKHGSLYLYNVTGRDSGRYECSAANDEGRASATALLRVRQPAVVSEGLVFRAFVEAQHEIDRAVNNTLRELFEPTSSSASSGRSNPFRLSRFPDVVARKAARPAELFERALTHIRRMVDSGARANATDDFHHQELLSPRQLVQLERLSGCTAHRRADKCSNVCFHNRYRSFDGRCNNLENPTWGASYTGFRRLLKPVYENGFSQPVGWDSDRLYHGFPKPAARLVSTELISTEPTTEDAQITHMVMQWGQWLDHDLDHALPAVSSESWGGIDCKKTCDNAAPCFPMQVPPNDPRIKNRRCIDFFRTSAVCATRPDVDASISNVFATAALRFGHSLIQPKFERLTPELTSIPEGPLHLRDAFAPWRLVDEGGTDPLLRGMFATPAKLKKPTENLNSELTEQLFRIAHAVALDLAAMNIQRGRDHAIPFYLDWRAYCNMSRVETFDDLAGEISSAEVREKLRRLYGDPRNIDVWVGGILEDQLPDAKVGPLFKCLLAEQFQRTRDGDRFWYENPGVFSTGQLEQIRKSSLARVLCDNGDNITRIQRNVFLLPGEGDNDFRSCDEIPSIDLKLWYECCEECAEQVETNDVAITRSRRAADKYLAHNNDDSQLKSSDRESARIEEMLIDANQEYKKINRVLLELRGRINEMEQLLEQVRSKKRTIFN</sequence>
<gene>
    <name evidence="15" type="ORF">TBRA_LOCUS11225</name>
</gene>
<dbReference type="GO" id="GO:0071944">
    <property type="term" value="C:cell periphery"/>
    <property type="evidence" value="ECO:0007669"/>
    <property type="project" value="UniProtKB-ARBA"/>
</dbReference>
<evidence type="ECO:0000256" key="8">
    <source>
        <dbReference type="ARBA" id="ARBA00023136"/>
    </source>
</evidence>
<dbReference type="GO" id="GO:0020037">
    <property type="term" value="F:heme binding"/>
    <property type="evidence" value="ECO:0007669"/>
    <property type="project" value="InterPro"/>
</dbReference>
<keyword evidence="9" id="KW-1015">Disulfide bond</keyword>
<dbReference type="InterPro" id="IPR032675">
    <property type="entry name" value="LRR_dom_sf"/>
</dbReference>
<dbReference type="FunFam" id="2.60.40.10:FF:000189">
    <property type="entry name" value="Neogenin isoform 3"/>
    <property type="match status" value="1"/>
</dbReference>
<evidence type="ECO:0000256" key="5">
    <source>
        <dbReference type="ARBA" id="ARBA00022729"/>
    </source>
</evidence>
<dbReference type="SMART" id="SM00409">
    <property type="entry name" value="IG"/>
    <property type="match status" value="3"/>
</dbReference>
<evidence type="ECO:0000313" key="15">
    <source>
        <dbReference type="EMBL" id="CAB0039484.1"/>
    </source>
</evidence>
<comment type="subcellular location">
    <subcellularLocation>
        <location evidence="1">Membrane</location>
        <topology evidence="1">Single-pass membrane protein</topology>
    </subcellularLocation>
</comment>
<dbReference type="Gene3D" id="1.10.640.10">
    <property type="entry name" value="Haem peroxidase domain superfamily, animal type"/>
    <property type="match status" value="2"/>
</dbReference>
<evidence type="ECO:0000256" key="13">
    <source>
        <dbReference type="SAM" id="SignalP"/>
    </source>
</evidence>
<dbReference type="GO" id="GO:0007399">
    <property type="term" value="P:nervous system development"/>
    <property type="evidence" value="ECO:0007669"/>
    <property type="project" value="UniProtKB-ARBA"/>
</dbReference>
<evidence type="ECO:0000256" key="4">
    <source>
        <dbReference type="ARBA" id="ARBA00022692"/>
    </source>
</evidence>
<dbReference type="SMART" id="SM00369">
    <property type="entry name" value="LRR_TYP"/>
    <property type="match status" value="5"/>
</dbReference>
<dbReference type="EMBL" id="CADCXV010000962">
    <property type="protein sequence ID" value="CAB0039484.1"/>
    <property type="molecule type" value="Genomic_DNA"/>
</dbReference>
<dbReference type="SUPFAM" id="SSF48113">
    <property type="entry name" value="Heme-dependent peroxidases"/>
    <property type="match status" value="2"/>
</dbReference>
<evidence type="ECO:0000256" key="10">
    <source>
        <dbReference type="ARBA" id="ARBA00023180"/>
    </source>
</evidence>
<accession>A0A6H5IQ59</accession>
<feature type="chain" id="PRO_5026015834" description="Ig-like domain-containing protein" evidence="13">
    <location>
        <begin position="31"/>
        <end position="1156"/>
    </location>
</feature>
<evidence type="ECO:0000256" key="6">
    <source>
        <dbReference type="ARBA" id="ARBA00022737"/>
    </source>
</evidence>
<dbReference type="PANTHER" id="PTHR11475">
    <property type="entry name" value="OXIDASE/PEROXIDASE"/>
    <property type="match status" value="1"/>
</dbReference>
<evidence type="ECO:0000256" key="3">
    <source>
        <dbReference type="ARBA" id="ARBA00022614"/>
    </source>
</evidence>
<evidence type="ECO:0000259" key="14">
    <source>
        <dbReference type="PROSITE" id="PS50835"/>
    </source>
</evidence>
<dbReference type="Gene3D" id="3.80.10.10">
    <property type="entry name" value="Ribonuclease Inhibitor"/>
    <property type="match status" value="2"/>
</dbReference>
<proteinExistence type="predicted"/>
<keyword evidence="16" id="KW-1185">Reference proteome</keyword>
<dbReference type="GO" id="GO:0004601">
    <property type="term" value="F:peroxidase activity"/>
    <property type="evidence" value="ECO:0007669"/>
    <property type="project" value="UniProtKB-KW"/>
</dbReference>
<dbReference type="GO" id="GO:0005615">
    <property type="term" value="C:extracellular space"/>
    <property type="evidence" value="ECO:0007669"/>
    <property type="project" value="TreeGrafter"/>
</dbReference>
<feature type="domain" description="Ig-like" evidence="14">
    <location>
        <begin position="343"/>
        <end position="431"/>
    </location>
</feature>
<feature type="coiled-coil region" evidence="12">
    <location>
        <begin position="1102"/>
        <end position="1150"/>
    </location>
</feature>
<reference evidence="15 16" key="1">
    <citation type="submission" date="2020-02" db="EMBL/GenBank/DDBJ databases">
        <authorList>
            <person name="Ferguson B K."/>
        </authorList>
    </citation>
    <scope>NUCLEOTIDE SEQUENCE [LARGE SCALE GENOMIC DNA]</scope>
</reference>
<dbReference type="Pfam" id="PF13855">
    <property type="entry name" value="LRR_8"/>
    <property type="match status" value="1"/>
</dbReference>
<dbReference type="InterPro" id="IPR010255">
    <property type="entry name" value="Haem_peroxidase_sf"/>
</dbReference>
<dbReference type="InterPro" id="IPR001611">
    <property type="entry name" value="Leu-rich_rpt"/>
</dbReference>
<evidence type="ECO:0000256" key="7">
    <source>
        <dbReference type="ARBA" id="ARBA00022989"/>
    </source>
</evidence>
<keyword evidence="12" id="KW-0175">Coiled coil</keyword>
<dbReference type="AlphaFoldDB" id="A0A6H5IQ59"/>
<dbReference type="Proteomes" id="UP000479190">
    <property type="component" value="Unassembled WGS sequence"/>
</dbReference>
<keyword evidence="4" id="KW-0812">Transmembrane</keyword>
<evidence type="ECO:0000256" key="11">
    <source>
        <dbReference type="ARBA" id="ARBA00023319"/>
    </source>
</evidence>
<dbReference type="SMART" id="SM00365">
    <property type="entry name" value="LRR_SD22"/>
    <property type="match status" value="4"/>
</dbReference>
<dbReference type="InterPro" id="IPR003591">
    <property type="entry name" value="Leu-rich_rpt_typical-subtyp"/>
</dbReference>
<keyword evidence="2" id="KW-0575">Peroxidase</keyword>
<keyword evidence="10" id="KW-0325">Glycoprotein</keyword>
<evidence type="ECO:0000256" key="9">
    <source>
        <dbReference type="ARBA" id="ARBA00023157"/>
    </source>
</evidence>
<keyword evidence="8" id="KW-0472">Membrane</keyword>
<keyword evidence="11" id="KW-0393">Immunoglobulin domain</keyword>
<organism evidence="15 16">
    <name type="scientific">Trichogramma brassicae</name>
    <dbReference type="NCBI Taxonomy" id="86971"/>
    <lineage>
        <taxon>Eukaryota</taxon>
        <taxon>Metazoa</taxon>
        <taxon>Ecdysozoa</taxon>
        <taxon>Arthropoda</taxon>
        <taxon>Hexapoda</taxon>
        <taxon>Insecta</taxon>
        <taxon>Pterygota</taxon>
        <taxon>Neoptera</taxon>
        <taxon>Endopterygota</taxon>
        <taxon>Hymenoptera</taxon>
        <taxon>Apocrita</taxon>
        <taxon>Proctotrupomorpha</taxon>
        <taxon>Chalcidoidea</taxon>
        <taxon>Trichogrammatidae</taxon>
        <taxon>Trichogramma</taxon>
    </lineage>
</organism>
<dbReference type="OrthoDB" id="823504at2759"/>
<keyword evidence="5 13" id="KW-0732">Signal</keyword>
<dbReference type="GO" id="GO:0006979">
    <property type="term" value="P:response to oxidative stress"/>
    <property type="evidence" value="ECO:0007669"/>
    <property type="project" value="InterPro"/>
</dbReference>
<name>A0A6H5IQ59_9HYME</name>
<dbReference type="PROSITE" id="PS50292">
    <property type="entry name" value="PEROXIDASE_3"/>
    <property type="match status" value="1"/>
</dbReference>
<dbReference type="Pfam" id="PF07679">
    <property type="entry name" value="I-set"/>
    <property type="match status" value="2"/>
</dbReference>
<dbReference type="SUPFAM" id="SSF48726">
    <property type="entry name" value="Immunoglobulin"/>
    <property type="match status" value="3"/>
</dbReference>
<evidence type="ECO:0000256" key="1">
    <source>
        <dbReference type="ARBA" id="ARBA00004167"/>
    </source>
</evidence>
<dbReference type="InterPro" id="IPR003599">
    <property type="entry name" value="Ig_sub"/>
</dbReference>
<dbReference type="InterPro" id="IPR013098">
    <property type="entry name" value="Ig_I-set"/>
</dbReference>
<dbReference type="FunFam" id="2.60.40.10:FF:000008">
    <property type="entry name" value="roundabout homolog 2 isoform X2"/>
    <property type="match status" value="1"/>
</dbReference>
<dbReference type="Gene3D" id="2.60.40.10">
    <property type="entry name" value="Immunoglobulins"/>
    <property type="match status" value="3"/>
</dbReference>
<keyword evidence="3" id="KW-0433">Leucine-rich repeat</keyword>
<protein>
    <recommendedName>
        <fullName evidence="14">Ig-like domain-containing protein</fullName>
    </recommendedName>
</protein>
<dbReference type="InterPro" id="IPR013783">
    <property type="entry name" value="Ig-like_fold"/>
</dbReference>
<dbReference type="Pfam" id="PF03098">
    <property type="entry name" value="An_peroxidase"/>
    <property type="match status" value="2"/>
</dbReference>
<dbReference type="InterPro" id="IPR037120">
    <property type="entry name" value="Haem_peroxidase_sf_animal"/>
</dbReference>
<feature type="signal peptide" evidence="13">
    <location>
        <begin position="1"/>
        <end position="30"/>
    </location>
</feature>
<feature type="domain" description="Ig-like" evidence="14">
    <location>
        <begin position="445"/>
        <end position="530"/>
    </location>
</feature>
<evidence type="ECO:0000313" key="16">
    <source>
        <dbReference type="Proteomes" id="UP000479190"/>
    </source>
</evidence>
<feature type="domain" description="Ig-like" evidence="14">
    <location>
        <begin position="246"/>
        <end position="335"/>
    </location>
</feature>
<dbReference type="Pfam" id="PF13927">
    <property type="entry name" value="Ig_3"/>
    <property type="match status" value="1"/>
</dbReference>